<evidence type="ECO:0000313" key="2">
    <source>
        <dbReference type="EMBL" id="KAJ8370651.1"/>
    </source>
</evidence>
<feature type="region of interest" description="Disordered" evidence="1">
    <location>
        <begin position="111"/>
        <end position="147"/>
    </location>
</feature>
<gene>
    <name evidence="2" type="ORF">SKAU_G00106790</name>
</gene>
<accession>A0A9Q1J7Z2</accession>
<dbReference type="AlphaFoldDB" id="A0A9Q1J7Z2"/>
<name>A0A9Q1J7Z2_SYNKA</name>
<dbReference type="EMBL" id="JAINUF010000003">
    <property type="protein sequence ID" value="KAJ8370651.1"/>
    <property type="molecule type" value="Genomic_DNA"/>
</dbReference>
<evidence type="ECO:0000313" key="3">
    <source>
        <dbReference type="Proteomes" id="UP001152622"/>
    </source>
</evidence>
<reference evidence="2" key="1">
    <citation type="journal article" date="2023" name="Science">
        <title>Genome structures resolve the early diversification of teleost fishes.</title>
        <authorList>
            <person name="Parey E."/>
            <person name="Louis A."/>
            <person name="Montfort J."/>
            <person name="Bouchez O."/>
            <person name="Roques C."/>
            <person name="Iampietro C."/>
            <person name="Lluch J."/>
            <person name="Castinel A."/>
            <person name="Donnadieu C."/>
            <person name="Desvignes T."/>
            <person name="Floi Bucao C."/>
            <person name="Jouanno E."/>
            <person name="Wen M."/>
            <person name="Mejri S."/>
            <person name="Dirks R."/>
            <person name="Jansen H."/>
            <person name="Henkel C."/>
            <person name="Chen W.J."/>
            <person name="Zahm M."/>
            <person name="Cabau C."/>
            <person name="Klopp C."/>
            <person name="Thompson A.W."/>
            <person name="Robinson-Rechavi M."/>
            <person name="Braasch I."/>
            <person name="Lecointre G."/>
            <person name="Bobe J."/>
            <person name="Postlethwait J.H."/>
            <person name="Berthelot C."/>
            <person name="Roest Crollius H."/>
            <person name="Guiguen Y."/>
        </authorList>
    </citation>
    <scope>NUCLEOTIDE SEQUENCE</scope>
    <source>
        <strain evidence="2">WJC10195</strain>
    </source>
</reference>
<dbReference type="Proteomes" id="UP001152622">
    <property type="component" value="Chromosome 3"/>
</dbReference>
<proteinExistence type="predicted"/>
<evidence type="ECO:0000256" key="1">
    <source>
        <dbReference type="SAM" id="MobiDB-lite"/>
    </source>
</evidence>
<protein>
    <submittedName>
        <fullName evidence="2">Uncharacterized protein</fullName>
    </submittedName>
</protein>
<comment type="caution">
    <text evidence="2">The sequence shown here is derived from an EMBL/GenBank/DDBJ whole genome shotgun (WGS) entry which is preliminary data.</text>
</comment>
<sequence>MEAAGGASENTTCDVAAALPGARTFNKALRNDPQLAERGQRPRLGKEAPLMGSLFLRAGPVSPGPRPTGAGAHFLSFCVTSCRASLIRPSRASSQAYFLWTATTLYKAPCHSDARQPPDAQQVASMSDGRRAGATDGPPDAHPASCAIGHPVQNRMCPHSCSSVAGS</sequence>
<keyword evidence="3" id="KW-1185">Reference proteome</keyword>
<organism evidence="2 3">
    <name type="scientific">Synaphobranchus kaupii</name>
    <name type="common">Kaup's arrowtooth eel</name>
    <dbReference type="NCBI Taxonomy" id="118154"/>
    <lineage>
        <taxon>Eukaryota</taxon>
        <taxon>Metazoa</taxon>
        <taxon>Chordata</taxon>
        <taxon>Craniata</taxon>
        <taxon>Vertebrata</taxon>
        <taxon>Euteleostomi</taxon>
        <taxon>Actinopterygii</taxon>
        <taxon>Neopterygii</taxon>
        <taxon>Teleostei</taxon>
        <taxon>Anguilliformes</taxon>
        <taxon>Synaphobranchidae</taxon>
        <taxon>Synaphobranchus</taxon>
    </lineage>
</organism>